<dbReference type="InterPro" id="IPR013783">
    <property type="entry name" value="Ig-like_fold"/>
</dbReference>
<dbReference type="InterPro" id="IPR035986">
    <property type="entry name" value="PKD_dom_sf"/>
</dbReference>
<dbReference type="GO" id="GO:0016788">
    <property type="term" value="F:hydrolase activity, acting on ester bonds"/>
    <property type="evidence" value="ECO:0007669"/>
    <property type="project" value="UniProtKB-ARBA"/>
</dbReference>
<organism evidence="4 5">
    <name type="scientific">Chryseobacterium piscium</name>
    <dbReference type="NCBI Taxonomy" id="333702"/>
    <lineage>
        <taxon>Bacteria</taxon>
        <taxon>Pseudomonadati</taxon>
        <taxon>Bacteroidota</taxon>
        <taxon>Flavobacteriia</taxon>
        <taxon>Flavobacteriales</taxon>
        <taxon>Weeksellaceae</taxon>
        <taxon>Chryseobacterium group</taxon>
        <taxon>Chryseobacterium</taxon>
    </lineage>
</organism>
<reference evidence="4 5" key="1">
    <citation type="journal article" date="2006" name="Int. J. Syst. Evol. Microbiol.">
        <title>Chryseobacterium piscium sp. nov., isolated from fish of the South Atlantic Ocean off South Africa.</title>
        <authorList>
            <person name="de Beer H."/>
            <person name="Hugo C.J."/>
            <person name="Jooste P.J."/>
            <person name="Vancanneyt M."/>
            <person name="Coenye T."/>
            <person name="Vandamme P."/>
        </authorList>
    </citation>
    <scope>NUCLEOTIDE SEQUENCE [LARGE SCALE GENOMIC DNA]</scope>
    <source>
        <strain evidence="4 5">CCUG 51923</strain>
    </source>
</reference>
<dbReference type="InterPro" id="IPR036514">
    <property type="entry name" value="SGNH_hydro_sf"/>
</dbReference>
<dbReference type="NCBIfam" id="TIGR04183">
    <property type="entry name" value="Por_Secre_tail"/>
    <property type="match status" value="1"/>
</dbReference>
<sequence>MKKTLLFLFLISFSFTIAQTTKKVFFVGNSYTYTNDLPELVKLTALSTGDVLNYQTHAMGGATLKQHAQNQAVTSIINQGNWDYVVLQEQSQIPSFPNSYIQSEMHPYAKQLADLTKASNACGNPIFFMTWGYKTGDATNCANGNTPVCTYEGMDDLIYNRYMDMAQINEGLISPVGKVWRTIRQQQPTMDLYSSDGSHPSYLGSMAAAYTFYTILFKKNPELATFNGNLTATESQVIKSIVKNTVYDNLDMWLIGTNDVTSRFNYQTTGTSTIQFTNQTQNATTFAWTFGDGNTSTLENPSHTYLATGNYQVTLTTNACGRNSTKTKSVTINNLGTQESKIDQVQIYPNPTQSFINIITDQKLSIASLSDASGRILKHDFKKTENGYSIPLNHVTTGTYFLKYKIGEKEYTKKIIKK</sequence>
<dbReference type="InterPro" id="IPR000601">
    <property type="entry name" value="PKD_dom"/>
</dbReference>
<gene>
    <name evidence="4" type="ORF">DRF62_18995</name>
</gene>
<dbReference type="RefSeq" id="WP_115951703.1">
    <property type="nucleotide sequence ID" value="NZ_QNVS01000098.1"/>
</dbReference>
<evidence type="ECO:0000313" key="4">
    <source>
        <dbReference type="EMBL" id="REC50555.1"/>
    </source>
</evidence>
<dbReference type="AlphaFoldDB" id="A0A3D9BA62"/>
<comment type="caution">
    <text evidence="4">The sequence shown here is derived from an EMBL/GenBank/DDBJ whole genome shotgun (WGS) entry which is preliminary data.</text>
</comment>
<dbReference type="Proteomes" id="UP000256512">
    <property type="component" value="Unassembled WGS sequence"/>
</dbReference>
<dbReference type="PROSITE" id="PS50093">
    <property type="entry name" value="PKD"/>
    <property type="match status" value="1"/>
</dbReference>
<dbReference type="Gene3D" id="2.60.40.10">
    <property type="entry name" value="Immunoglobulins"/>
    <property type="match status" value="1"/>
</dbReference>
<protein>
    <recommendedName>
        <fullName evidence="3">PKD domain-containing protein</fullName>
    </recommendedName>
</protein>
<dbReference type="InterPro" id="IPR022409">
    <property type="entry name" value="PKD/Chitinase_dom"/>
</dbReference>
<evidence type="ECO:0000313" key="5">
    <source>
        <dbReference type="Proteomes" id="UP000256512"/>
    </source>
</evidence>
<dbReference type="CDD" id="cd00146">
    <property type="entry name" value="PKD"/>
    <property type="match status" value="1"/>
</dbReference>
<evidence type="ECO:0000256" key="1">
    <source>
        <dbReference type="ARBA" id="ARBA00022729"/>
    </source>
</evidence>
<dbReference type="SMART" id="SM00089">
    <property type="entry name" value="PKD"/>
    <property type="match status" value="1"/>
</dbReference>
<name>A0A3D9BA62_9FLAO</name>
<dbReference type="InterPro" id="IPR026444">
    <property type="entry name" value="Secre_tail"/>
</dbReference>
<dbReference type="Pfam" id="PF18911">
    <property type="entry name" value="PKD_4"/>
    <property type="match status" value="1"/>
</dbReference>
<feature type="signal peptide" evidence="2">
    <location>
        <begin position="1"/>
        <end position="18"/>
    </location>
</feature>
<feature type="domain" description="PKD" evidence="3">
    <location>
        <begin position="278"/>
        <end position="332"/>
    </location>
</feature>
<proteinExistence type="predicted"/>
<keyword evidence="5" id="KW-1185">Reference proteome</keyword>
<evidence type="ECO:0000256" key="2">
    <source>
        <dbReference type="SAM" id="SignalP"/>
    </source>
</evidence>
<accession>A0A3D9BA62</accession>
<dbReference type="SUPFAM" id="SSF52266">
    <property type="entry name" value="SGNH hydrolase"/>
    <property type="match status" value="1"/>
</dbReference>
<feature type="chain" id="PRO_5017795233" description="PKD domain-containing protein" evidence="2">
    <location>
        <begin position="19"/>
        <end position="418"/>
    </location>
</feature>
<dbReference type="SUPFAM" id="SSF49299">
    <property type="entry name" value="PKD domain"/>
    <property type="match status" value="1"/>
</dbReference>
<dbReference type="EMBL" id="QNVS01000098">
    <property type="protein sequence ID" value="REC50555.1"/>
    <property type="molecule type" value="Genomic_DNA"/>
</dbReference>
<dbReference type="Pfam" id="PF18962">
    <property type="entry name" value="Por_Secre_tail"/>
    <property type="match status" value="1"/>
</dbReference>
<keyword evidence="1 2" id="KW-0732">Signal</keyword>
<evidence type="ECO:0000259" key="3">
    <source>
        <dbReference type="PROSITE" id="PS50093"/>
    </source>
</evidence>
<dbReference type="Gene3D" id="3.40.50.1110">
    <property type="entry name" value="SGNH hydrolase"/>
    <property type="match status" value="1"/>
</dbReference>